<name>A0ABV0KET5_9CYAN</name>
<keyword evidence="2" id="KW-1185">Reference proteome</keyword>
<dbReference type="EMBL" id="JAMPLM010000002">
    <property type="protein sequence ID" value="MEP1057746.1"/>
    <property type="molecule type" value="Genomic_DNA"/>
</dbReference>
<dbReference type="Proteomes" id="UP001476950">
    <property type="component" value="Unassembled WGS sequence"/>
</dbReference>
<accession>A0ABV0KET5</accession>
<comment type="caution">
    <text evidence="1">The sequence shown here is derived from an EMBL/GenBank/DDBJ whole genome shotgun (WGS) entry which is preliminary data.</text>
</comment>
<organism evidence="1 2">
    <name type="scientific">Stenomitos frigidus AS-A4</name>
    <dbReference type="NCBI Taxonomy" id="2933935"/>
    <lineage>
        <taxon>Bacteria</taxon>
        <taxon>Bacillati</taxon>
        <taxon>Cyanobacteriota</taxon>
        <taxon>Cyanophyceae</taxon>
        <taxon>Leptolyngbyales</taxon>
        <taxon>Leptolyngbyaceae</taxon>
        <taxon>Stenomitos</taxon>
    </lineage>
</organism>
<protein>
    <submittedName>
        <fullName evidence="1">Uncharacterized protein</fullName>
    </submittedName>
</protein>
<reference evidence="1 2" key="1">
    <citation type="submission" date="2022-04" db="EMBL/GenBank/DDBJ databases">
        <title>Positive selection, recombination, and allopatry shape intraspecific diversity of widespread and dominant cyanobacteria.</title>
        <authorList>
            <person name="Wei J."/>
            <person name="Shu W."/>
            <person name="Hu C."/>
        </authorList>
    </citation>
    <scope>NUCLEOTIDE SEQUENCE [LARGE SCALE GENOMIC DNA]</scope>
    <source>
        <strain evidence="1 2">AS-A4</strain>
    </source>
</reference>
<dbReference type="RefSeq" id="WP_190450853.1">
    <property type="nucleotide sequence ID" value="NZ_JAMPLM010000002.1"/>
</dbReference>
<sequence length="89" mass="9931">MIRTSTPAELQAAIACTLRHKLRLDTFKGLQPEDKRLNLESAKSFLCNGDSLLTDKRAVITFLEVLATDAEESERAIALNIVENWNTSL</sequence>
<proteinExistence type="predicted"/>
<evidence type="ECO:0000313" key="1">
    <source>
        <dbReference type="EMBL" id="MEP1057746.1"/>
    </source>
</evidence>
<gene>
    <name evidence="1" type="ORF">NDI38_04790</name>
</gene>
<evidence type="ECO:0000313" key="2">
    <source>
        <dbReference type="Proteomes" id="UP001476950"/>
    </source>
</evidence>